<keyword evidence="3" id="KW-0808">Transferase</keyword>
<proteinExistence type="predicted"/>
<keyword evidence="6" id="KW-0804">Transcription</keyword>
<accession>A0A7S0U548</accession>
<dbReference type="InterPro" id="IPR013178">
    <property type="entry name" value="Histone_AcTrfase_Rtt109/CBP"/>
</dbReference>
<sequence length="516" mass="57336">MSVCPICIYKPIQDDRIERCVACGQLYHHICSLYNPLEPGSLVCQREECQSMAGGQQQRLLSAASLIDTGLGKFLTSKVRGMLSAGHPIIIKVLADNWRRSNHPLTWQFPYRHKAVFAFQQSAGGAELMMFGMHVHEFGAQSYPANQGRAYVQCIDSTPLYGAEQGDERQALLTTMLCGYFEYAQRMGFSIVHMHVPPPTYADTYIFKSRSLQVQLRACTNLAMWFHRLLEAAVHNRVVEGFESARECTDIDFPPSVFDPEEAAAETDYKHWLVHPHPALVAQVNACQQTSEMFERIAEKTDRFFVVKLTPPGRPFPPPPDLSGPTVTCMTASRHRFVLLCEMQGYLFHTIEHARYSTMMLVAIFKREQEQAMQEEAMMREEQLLLNNMLHEEAAQREREFASGMAGGYGGGLSGPMGPRGAVMASSLHAQAAAMRQMSVQLPGRKYGVGVGEVGEELLREQRAVMGMQQRMPDGGVGMPGGQYPTQAGPGAAAYHLLPGSSDAFGIRRGRHMAPS</sequence>
<keyword evidence="4" id="KW-0156">Chromatin regulator</keyword>
<evidence type="ECO:0000256" key="6">
    <source>
        <dbReference type="ARBA" id="ARBA00023163"/>
    </source>
</evidence>
<dbReference type="GO" id="GO:0004402">
    <property type="term" value="F:histone acetyltransferase activity"/>
    <property type="evidence" value="ECO:0007669"/>
    <property type="project" value="InterPro"/>
</dbReference>
<dbReference type="PANTHER" id="PTHR13808:SF1">
    <property type="entry name" value="HISTONE ACETYLTRANSFERASE"/>
    <property type="match status" value="1"/>
</dbReference>
<keyword evidence="7" id="KW-0539">Nucleus</keyword>
<organism evidence="10">
    <name type="scientific">Hemiselmis andersenii</name>
    <name type="common">Cryptophyte alga</name>
    <dbReference type="NCBI Taxonomy" id="464988"/>
    <lineage>
        <taxon>Eukaryota</taxon>
        <taxon>Cryptophyceae</taxon>
        <taxon>Cryptomonadales</taxon>
        <taxon>Hemiselmidaceae</taxon>
        <taxon>Hemiselmis</taxon>
    </lineage>
</organism>
<evidence type="ECO:0000256" key="1">
    <source>
        <dbReference type="ARBA" id="ARBA00004123"/>
    </source>
</evidence>
<feature type="domain" description="CBP/p300-type HAT" evidence="9">
    <location>
        <begin position="60"/>
        <end position="370"/>
    </location>
</feature>
<dbReference type="EMBL" id="HBFK01025956">
    <property type="protein sequence ID" value="CAD8749347.1"/>
    <property type="molecule type" value="Transcribed_RNA"/>
</dbReference>
<protein>
    <recommendedName>
        <fullName evidence="2">histone acetyltransferase</fullName>
        <ecNumber evidence="2">2.3.1.48</ecNumber>
    </recommendedName>
</protein>
<evidence type="ECO:0000313" key="10">
    <source>
        <dbReference type="EMBL" id="CAD8749347.1"/>
    </source>
</evidence>
<evidence type="ECO:0000256" key="7">
    <source>
        <dbReference type="ARBA" id="ARBA00023242"/>
    </source>
</evidence>
<evidence type="ECO:0000256" key="2">
    <source>
        <dbReference type="ARBA" id="ARBA00013184"/>
    </source>
</evidence>
<dbReference type="SMART" id="SM01250">
    <property type="entry name" value="KAT11"/>
    <property type="match status" value="1"/>
</dbReference>
<dbReference type="GO" id="GO:0031490">
    <property type="term" value="F:chromatin DNA binding"/>
    <property type="evidence" value="ECO:0007669"/>
    <property type="project" value="TreeGrafter"/>
</dbReference>
<dbReference type="GO" id="GO:0000123">
    <property type="term" value="C:histone acetyltransferase complex"/>
    <property type="evidence" value="ECO:0007669"/>
    <property type="project" value="TreeGrafter"/>
</dbReference>
<name>A0A7S0U548_HEMAN</name>
<dbReference type="InterPro" id="IPR031162">
    <property type="entry name" value="CBP_P300_HAT"/>
</dbReference>
<dbReference type="GO" id="GO:0005634">
    <property type="term" value="C:nucleus"/>
    <property type="evidence" value="ECO:0007669"/>
    <property type="project" value="UniProtKB-SubCell"/>
</dbReference>
<dbReference type="PANTHER" id="PTHR13808">
    <property type="entry name" value="CBP/P300-RELATED"/>
    <property type="match status" value="1"/>
</dbReference>
<gene>
    <name evidence="10" type="ORF">HAND1043_LOCUS15844</name>
</gene>
<dbReference type="GO" id="GO:0005667">
    <property type="term" value="C:transcription regulator complex"/>
    <property type="evidence" value="ECO:0007669"/>
    <property type="project" value="TreeGrafter"/>
</dbReference>
<evidence type="ECO:0000256" key="3">
    <source>
        <dbReference type="ARBA" id="ARBA00022679"/>
    </source>
</evidence>
<dbReference type="Pfam" id="PF08214">
    <property type="entry name" value="HAT_KAT11"/>
    <property type="match status" value="1"/>
</dbReference>
<keyword evidence="5" id="KW-0805">Transcription regulation</keyword>
<dbReference type="PROSITE" id="PS51727">
    <property type="entry name" value="CBP_P300_HAT"/>
    <property type="match status" value="1"/>
</dbReference>
<dbReference type="AlphaFoldDB" id="A0A7S0U548"/>
<reference evidence="10" key="1">
    <citation type="submission" date="2021-01" db="EMBL/GenBank/DDBJ databases">
        <authorList>
            <person name="Corre E."/>
            <person name="Pelletier E."/>
            <person name="Niang G."/>
            <person name="Scheremetjew M."/>
            <person name="Finn R."/>
            <person name="Kale V."/>
            <person name="Holt S."/>
            <person name="Cochrane G."/>
            <person name="Meng A."/>
            <person name="Brown T."/>
            <person name="Cohen L."/>
        </authorList>
    </citation>
    <scope>NUCLEOTIDE SEQUENCE</scope>
    <source>
        <strain evidence="10">CCMP441</strain>
    </source>
</reference>
<dbReference type="GO" id="GO:0045944">
    <property type="term" value="P:positive regulation of transcription by RNA polymerase II"/>
    <property type="evidence" value="ECO:0007669"/>
    <property type="project" value="TreeGrafter"/>
</dbReference>
<evidence type="ECO:0000256" key="4">
    <source>
        <dbReference type="ARBA" id="ARBA00022853"/>
    </source>
</evidence>
<comment type="catalytic activity">
    <reaction evidence="8">
        <text>L-lysyl-[protein] + acetyl-CoA = N(6)-acetyl-L-lysyl-[protein] + CoA + H(+)</text>
        <dbReference type="Rhea" id="RHEA:45948"/>
        <dbReference type="Rhea" id="RHEA-COMP:9752"/>
        <dbReference type="Rhea" id="RHEA-COMP:10731"/>
        <dbReference type="ChEBI" id="CHEBI:15378"/>
        <dbReference type="ChEBI" id="CHEBI:29969"/>
        <dbReference type="ChEBI" id="CHEBI:57287"/>
        <dbReference type="ChEBI" id="CHEBI:57288"/>
        <dbReference type="ChEBI" id="CHEBI:61930"/>
        <dbReference type="EC" id="2.3.1.48"/>
    </reaction>
</comment>
<evidence type="ECO:0000256" key="5">
    <source>
        <dbReference type="ARBA" id="ARBA00023015"/>
    </source>
</evidence>
<dbReference type="EC" id="2.3.1.48" evidence="2"/>
<comment type="subcellular location">
    <subcellularLocation>
        <location evidence="1">Nucleus</location>
    </subcellularLocation>
</comment>
<dbReference type="GO" id="GO:0003713">
    <property type="term" value="F:transcription coactivator activity"/>
    <property type="evidence" value="ECO:0007669"/>
    <property type="project" value="TreeGrafter"/>
</dbReference>
<evidence type="ECO:0000256" key="8">
    <source>
        <dbReference type="ARBA" id="ARBA00048017"/>
    </source>
</evidence>
<evidence type="ECO:0000259" key="9">
    <source>
        <dbReference type="PROSITE" id="PS51727"/>
    </source>
</evidence>